<sequence length="585" mass="64841">MNLDSSFRKGKKRPRTSTEDREEDDDNGKRKGRPRLDGQAASAADRRRTQIRLAQRAYRQRKESTLDDLRSQVSDLRETVWSMTKALEDFTAAHESWHVAESSIIIKGLRQFINHYKKVTRNLYSSRELATSSADDFVRRTSLCEAHSSGIPETSELNSKVEGSLDQNLGCAVDNTTSLQPHTHQIPAFASQQVPKFNDGNVQALWSGDPHQSPIVTASIQAPSTYSYHETSFARRLHRASTELAYRLTCNPGRAPAKFQRIFEYWMKWVPSIKHVQEQLRASLAAGVDEPLSLWHFPLSHVGGAGTHFPRREVRNGPWKTRPDDEQWNVRLTSAPSLTPAAALETLDSQSAMLQMIGNDPGLQGEWYDAHDVEGYLTTKGIKLDPQALFIDVHLPVGAPSGFESGNEVGDHRRPSQQTSSSSPGSVFYDGQSTSSDTSTHKSMYTTTTTTTTIPSPSFQYANNINCMGMVFPVAGYTNMAAAGGFVPQATQAYVSGQANEMGFTYGTNYTSTADYNKSDNISDNNNNHTLTSIPVPQSTRLVTIDVAKLITTIARTAQCLGRTPGYHRHQVDEALYSSIIDDDQ</sequence>
<feature type="region of interest" description="Disordered" evidence="1">
    <location>
        <begin position="1"/>
        <end position="47"/>
    </location>
</feature>
<name>A0ABR3PBF7_9PEZI</name>
<organism evidence="2 3">
    <name type="scientific">Neodothiora populina</name>
    <dbReference type="NCBI Taxonomy" id="2781224"/>
    <lineage>
        <taxon>Eukaryota</taxon>
        <taxon>Fungi</taxon>
        <taxon>Dikarya</taxon>
        <taxon>Ascomycota</taxon>
        <taxon>Pezizomycotina</taxon>
        <taxon>Dothideomycetes</taxon>
        <taxon>Dothideomycetidae</taxon>
        <taxon>Dothideales</taxon>
        <taxon>Dothioraceae</taxon>
        <taxon>Neodothiora</taxon>
    </lineage>
</organism>
<dbReference type="PANTHER" id="PTHR40618">
    <property type="entry name" value="B-ZIP TRANSCRIPTION FACTOR (EUROFUNG)-RELATED"/>
    <property type="match status" value="1"/>
</dbReference>
<feature type="compositionally biased region" description="Low complexity" evidence="1">
    <location>
        <begin position="416"/>
        <end position="426"/>
    </location>
</feature>
<dbReference type="CDD" id="cd14688">
    <property type="entry name" value="bZIP_YAP"/>
    <property type="match status" value="1"/>
</dbReference>
<evidence type="ECO:0000313" key="2">
    <source>
        <dbReference type="EMBL" id="KAL1303493.1"/>
    </source>
</evidence>
<dbReference type="PANTHER" id="PTHR40618:SF1">
    <property type="entry name" value="B-ZIP TRANSCRIPTION FACTOR (EUROFUNG)"/>
    <property type="match status" value="1"/>
</dbReference>
<dbReference type="RefSeq" id="XP_069199768.1">
    <property type="nucleotide sequence ID" value="XM_069348376.1"/>
</dbReference>
<feature type="compositionally biased region" description="Polar residues" evidence="1">
    <location>
        <begin position="431"/>
        <end position="445"/>
    </location>
</feature>
<reference evidence="2 3" key="1">
    <citation type="submission" date="2024-07" db="EMBL/GenBank/DDBJ databases">
        <title>Draft sequence of the Neodothiora populina.</title>
        <authorList>
            <person name="Drown D.D."/>
            <person name="Schuette U.S."/>
            <person name="Buechlein A.B."/>
            <person name="Rusch D.R."/>
            <person name="Winton L.W."/>
            <person name="Adams G.A."/>
        </authorList>
    </citation>
    <scope>NUCLEOTIDE SEQUENCE [LARGE SCALE GENOMIC DNA]</scope>
    <source>
        <strain evidence="2 3">CPC 39397</strain>
    </source>
</reference>
<protein>
    <recommendedName>
        <fullName evidence="4">BZIP domain-containing protein</fullName>
    </recommendedName>
</protein>
<proteinExistence type="predicted"/>
<dbReference type="EMBL" id="JBFMKM010000010">
    <property type="protein sequence ID" value="KAL1303493.1"/>
    <property type="molecule type" value="Genomic_DNA"/>
</dbReference>
<keyword evidence="3" id="KW-1185">Reference proteome</keyword>
<evidence type="ECO:0000256" key="1">
    <source>
        <dbReference type="SAM" id="MobiDB-lite"/>
    </source>
</evidence>
<feature type="region of interest" description="Disordered" evidence="1">
    <location>
        <begin position="402"/>
        <end position="450"/>
    </location>
</feature>
<dbReference type="SUPFAM" id="SSF57959">
    <property type="entry name" value="Leucine zipper domain"/>
    <property type="match status" value="1"/>
</dbReference>
<dbReference type="GeneID" id="95980569"/>
<comment type="caution">
    <text evidence="2">The sequence shown here is derived from an EMBL/GenBank/DDBJ whole genome shotgun (WGS) entry which is preliminary data.</text>
</comment>
<gene>
    <name evidence="2" type="ORF">AAFC00_006870</name>
</gene>
<dbReference type="Proteomes" id="UP001562354">
    <property type="component" value="Unassembled WGS sequence"/>
</dbReference>
<dbReference type="Gene3D" id="1.20.5.170">
    <property type="match status" value="1"/>
</dbReference>
<evidence type="ECO:0000313" key="3">
    <source>
        <dbReference type="Proteomes" id="UP001562354"/>
    </source>
</evidence>
<dbReference type="InterPro" id="IPR046347">
    <property type="entry name" value="bZIP_sf"/>
</dbReference>
<evidence type="ECO:0008006" key="4">
    <source>
        <dbReference type="Google" id="ProtNLM"/>
    </source>
</evidence>
<accession>A0ABR3PBF7</accession>